<organism evidence="5 6">
    <name type="scientific">Mycobacterium gordonae</name>
    <dbReference type="NCBI Taxonomy" id="1778"/>
    <lineage>
        <taxon>Bacteria</taxon>
        <taxon>Bacillati</taxon>
        <taxon>Actinomycetota</taxon>
        <taxon>Actinomycetes</taxon>
        <taxon>Mycobacteriales</taxon>
        <taxon>Mycobacteriaceae</taxon>
        <taxon>Mycobacterium</taxon>
    </lineage>
</organism>
<dbReference type="PANTHER" id="PTHR35149">
    <property type="entry name" value="SLL5132 PROTEIN"/>
    <property type="match status" value="1"/>
</dbReference>
<dbReference type="InterPro" id="IPR011089">
    <property type="entry name" value="GmrSD_C"/>
</dbReference>
<evidence type="ECO:0000313" key="6">
    <source>
        <dbReference type="Proteomes" id="UP000051677"/>
    </source>
</evidence>
<evidence type="ECO:0000256" key="1">
    <source>
        <dbReference type="SAM" id="MobiDB-lite"/>
    </source>
</evidence>
<dbReference type="PANTHER" id="PTHR35149:SF1">
    <property type="entry name" value="DUF5655 DOMAIN-CONTAINING PROTEIN"/>
    <property type="match status" value="1"/>
</dbReference>
<feature type="domain" description="RAMA" evidence="4">
    <location>
        <begin position="527"/>
        <end position="626"/>
    </location>
</feature>
<proteinExistence type="predicted"/>
<evidence type="ECO:0000259" key="3">
    <source>
        <dbReference type="Pfam" id="PF07510"/>
    </source>
</evidence>
<gene>
    <name evidence="5" type="ORF">AO501_23260</name>
</gene>
<dbReference type="Proteomes" id="UP000051677">
    <property type="component" value="Unassembled WGS sequence"/>
</dbReference>
<feature type="region of interest" description="Disordered" evidence="1">
    <location>
        <begin position="627"/>
        <end position="653"/>
    </location>
</feature>
<sequence>MIDGQQRLTTLQLLLDALHAEIHAAGVEQPAKRLEALVRNPDAFCDHHEDQFKVWPTNRDRAAFNDVMAATPPVAYGSLAHAGERLVQAHRYFSEQAREWLNSDGPEKVVARAEKLEHVVRELLQLVVIDLTAEENAQEIFETLNARGAGLTAADLIKNFVFQRLMEQDVDVEAAYEKYWKDFETGFWEVEVSFGRLRYSRSSIFLNHWLIARTGEETVAREVFTRFKRYADFDAGTSMLELVTQIARASKVYRAFIEGVTANNPVDRLQLFAYRSNTLESEVFKPVVLWLFDAEMDPVPSDQVTKALDVLESWLVRRMLVRATTKAYNQVAAELVTQLQNGDRENAGDVVEQFFTGQNVESRYWPDDDEVISELKNMPAYQRIRNNRLRMVLEAQEDHRRGWKGPNEGLGGERVARGMYHIEHVMPQKWQKHWPLEPDEDEATRDRLVHTAGNLTLVTSKLNTKLSNAPWDSKRVALQEHDVLKLNVGILLDAGAEWSVQKIRARTADMAQAIVEIWPVPEGHKSSYGKTAEQPKRRVTVADLIGAGLIEPGSKIFARRKAHSGRTAVILPDGRIDVDGHLFETPSGAARWISGKSENGWWFFNVGQTDNRALAEVFNEYLEQTSEEIDDEAAEQEIADNTDGQLEGSDDDA</sequence>
<dbReference type="InterPro" id="IPR040843">
    <property type="entry name" value="RAMA"/>
</dbReference>
<accession>A0A0Q2X4F9</accession>
<dbReference type="Pfam" id="PF18755">
    <property type="entry name" value="RAMA"/>
    <property type="match status" value="1"/>
</dbReference>
<name>A0A0Q2X4F9_MYCGO</name>
<feature type="compositionally biased region" description="Acidic residues" evidence="1">
    <location>
        <begin position="627"/>
        <end position="640"/>
    </location>
</feature>
<dbReference type="InterPro" id="IPR004919">
    <property type="entry name" value="GmrSD_N"/>
</dbReference>
<evidence type="ECO:0000259" key="4">
    <source>
        <dbReference type="Pfam" id="PF18755"/>
    </source>
</evidence>
<evidence type="ECO:0008006" key="7">
    <source>
        <dbReference type="Google" id="ProtNLM"/>
    </source>
</evidence>
<feature type="domain" description="GmrSD restriction endonucleases N-terminal" evidence="2">
    <location>
        <begin position="2"/>
        <end position="162"/>
    </location>
</feature>
<feature type="domain" description="GmrSD restriction endonucleases C-terminal" evidence="3">
    <location>
        <begin position="365"/>
        <end position="512"/>
    </location>
</feature>
<reference evidence="5 6" key="1">
    <citation type="submission" date="2015-10" db="EMBL/GenBank/DDBJ databases">
        <title>Mycobacterium gordonae draft genome assembly.</title>
        <authorList>
            <person name="Ustinova V."/>
            <person name="Smirnova T."/>
            <person name="Blagodatskikh K."/>
            <person name="Varlamov D."/>
            <person name="Larionova E."/>
            <person name="Chernousova L."/>
        </authorList>
    </citation>
    <scope>NUCLEOTIDE SEQUENCE [LARGE SCALE GENOMIC DNA]</scope>
    <source>
        <strain evidence="5 6">CTRI 14-8773</strain>
    </source>
</reference>
<dbReference type="EMBL" id="LKTM01000357">
    <property type="protein sequence ID" value="KQH76196.1"/>
    <property type="molecule type" value="Genomic_DNA"/>
</dbReference>
<evidence type="ECO:0000259" key="2">
    <source>
        <dbReference type="Pfam" id="PF03235"/>
    </source>
</evidence>
<comment type="caution">
    <text evidence="5">The sequence shown here is derived from an EMBL/GenBank/DDBJ whole genome shotgun (WGS) entry which is preliminary data.</text>
</comment>
<protein>
    <recommendedName>
        <fullName evidence="7">DUF262 domain-containing protein</fullName>
    </recommendedName>
</protein>
<dbReference type="AlphaFoldDB" id="A0A0Q2X4F9"/>
<evidence type="ECO:0000313" key="5">
    <source>
        <dbReference type="EMBL" id="KQH76196.1"/>
    </source>
</evidence>
<dbReference type="Pfam" id="PF07510">
    <property type="entry name" value="GmrSD_C"/>
    <property type="match status" value="1"/>
</dbReference>
<dbReference type="Pfam" id="PF03235">
    <property type="entry name" value="GmrSD_N"/>
    <property type="match status" value="1"/>
</dbReference>